<evidence type="ECO:0000256" key="1">
    <source>
        <dbReference type="ARBA" id="ARBA00004680"/>
    </source>
</evidence>
<comment type="function">
    <text evidence="7">Involved in the gluconeogenesis. Catalyzes stereospecifically the conversion of dihydroxyacetone phosphate (DHAP) to D-glyceraldehyde-3-phosphate (G3P).</text>
</comment>
<dbReference type="Proteomes" id="UP000505077">
    <property type="component" value="Unassembled WGS sequence"/>
</dbReference>
<dbReference type="InterPro" id="IPR020861">
    <property type="entry name" value="Triosephosphate_isomerase_AS"/>
</dbReference>
<comment type="pathway">
    <text evidence="1 7 8">Carbohydrate degradation; glycolysis; D-glyceraldehyde 3-phosphate from glycerone phosphate: step 1/1.</text>
</comment>
<feature type="binding site" evidence="7">
    <location>
        <position position="173"/>
    </location>
    <ligand>
        <name>substrate</name>
    </ligand>
</feature>
<evidence type="ECO:0000256" key="3">
    <source>
        <dbReference type="ARBA" id="ARBA00022432"/>
    </source>
</evidence>
<feature type="active site" description="Electrophile" evidence="7">
    <location>
        <position position="94"/>
    </location>
</feature>
<dbReference type="Pfam" id="PF00121">
    <property type="entry name" value="TIM"/>
    <property type="match status" value="1"/>
</dbReference>
<organism evidence="9 10">
    <name type="scientific">Candidatus Desulfovibrio kirbyi</name>
    <dbReference type="NCBI Taxonomy" id="2696086"/>
    <lineage>
        <taxon>Bacteria</taxon>
        <taxon>Pseudomonadati</taxon>
        <taxon>Thermodesulfobacteriota</taxon>
        <taxon>Desulfovibrionia</taxon>
        <taxon>Desulfovibrionales</taxon>
        <taxon>Desulfovibrionaceae</taxon>
        <taxon>Desulfovibrio</taxon>
    </lineage>
</organism>
<evidence type="ECO:0000256" key="6">
    <source>
        <dbReference type="ARBA" id="ARBA00023235"/>
    </source>
</evidence>
<dbReference type="AlphaFoldDB" id="A0A6L2R4E8"/>
<feature type="binding site" evidence="7">
    <location>
        <begin position="233"/>
        <end position="234"/>
    </location>
    <ligand>
        <name>substrate</name>
    </ligand>
</feature>
<dbReference type="EMBL" id="BLLL01000001">
    <property type="protein sequence ID" value="GFH62314.1"/>
    <property type="molecule type" value="Genomic_DNA"/>
</dbReference>
<protein>
    <recommendedName>
        <fullName evidence="7 8">Triosephosphate isomerase</fullName>
        <shortName evidence="7">TIM</shortName>
        <shortName evidence="7">TPI</shortName>
        <ecNumber evidence="7 8">5.3.1.1</ecNumber>
    </recommendedName>
    <alternativeName>
        <fullName evidence="7">Triose-phosphate isomerase</fullName>
    </alternativeName>
</protein>
<evidence type="ECO:0000256" key="2">
    <source>
        <dbReference type="ARBA" id="ARBA00007422"/>
    </source>
</evidence>
<name>A0A6L2R4E8_9BACT</name>
<comment type="pathway">
    <text evidence="7 8">Carbohydrate biosynthesis; gluconeogenesis.</text>
</comment>
<dbReference type="CDD" id="cd00311">
    <property type="entry name" value="TIM"/>
    <property type="match status" value="1"/>
</dbReference>
<feature type="binding site" evidence="7">
    <location>
        <position position="212"/>
    </location>
    <ligand>
        <name>substrate</name>
    </ligand>
</feature>
<evidence type="ECO:0000256" key="8">
    <source>
        <dbReference type="RuleBase" id="RU363013"/>
    </source>
</evidence>
<dbReference type="EC" id="5.3.1.1" evidence="7 8"/>
<dbReference type="GO" id="GO:0005829">
    <property type="term" value="C:cytosol"/>
    <property type="evidence" value="ECO:0007669"/>
    <property type="project" value="TreeGrafter"/>
</dbReference>
<keyword evidence="3 7" id="KW-0312">Gluconeogenesis</keyword>
<evidence type="ECO:0000256" key="7">
    <source>
        <dbReference type="HAMAP-Rule" id="MF_00147"/>
    </source>
</evidence>
<dbReference type="SUPFAM" id="SSF51351">
    <property type="entry name" value="Triosephosphate isomerase (TIM)"/>
    <property type="match status" value="1"/>
</dbReference>
<dbReference type="PANTHER" id="PTHR21139:SF42">
    <property type="entry name" value="TRIOSEPHOSPHATE ISOMERASE"/>
    <property type="match status" value="1"/>
</dbReference>
<dbReference type="InterPro" id="IPR000652">
    <property type="entry name" value="Triosephosphate_isomerase"/>
</dbReference>
<comment type="similarity">
    <text evidence="2 7 8">Belongs to the triosephosphate isomerase family.</text>
</comment>
<dbReference type="GO" id="GO:0004807">
    <property type="term" value="F:triose-phosphate isomerase activity"/>
    <property type="evidence" value="ECO:0007669"/>
    <property type="project" value="UniProtKB-UniRule"/>
</dbReference>
<dbReference type="PROSITE" id="PS51440">
    <property type="entry name" value="TIM_2"/>
    <property type="match status" value="1"/>
</dbReference>
<dbReference type="InterPro" id="IPR035990">
    <property type="entry name" value="TIM_sf"/>
</dbReference>
<dbReference type="GO" id="GO:0006094">
    <property type="term" value="P:gluconeogenesis"/>
    <property type="evidence" value="ECO:0007669"/>
    <property type="project" value="UniProtKB-UniRule"/>
</dbReference>
<dbReference type="HAMAP" id="MF_00147_B">
    <property type="entry name" value="TIM_B"/>
    <property type="match status" value="1"/>
</dbReference>
<dbReference type="InterPro" id="IPR022896">
    <property type="entry name" value="TrioseP_Isoase_bac/euk"/>
</dbReference>
<dbReference type="PROSITE" id="PS00171">
    <property type="entry name" value="TIM_1"/>
    <property type="match status" value="1"/>
</dbReference>
<feature type="active site" description="Proton acceptor" evidence="7">
    <location>
        <position position="167"/>
    </location>
</feature>
<dbReference type="UniPathway" id="UPA00109">
    <property type="reaction ID" value="UER00189"/>
</dbReference>
<sequence>MQKIIAANWKMYKTRSEAAQTARDLAESGVPANRRVVIFPPFTAIAEVADVFAGSTTVAVGGQDVYPASEGAFTGEISTAMLREAGASWVLTGHSERRHVLGEQDDFVAAKTSFALAQSLNVMLCIGETLREREAGQLQAVLRRQITTAFVRLPSDRLEKYFAIAYEPVWAIGTGKVAESAEVLEAHAVTRKTLCDIVGKIGCKIPVLYGGSVKLDNAAALIALDNVDGLLVGGASLAAQSFAQIVNA</sequence>
<evidence type="ECO:0000256" key="4">
    <source>
        <dbReference type="ARBA" id="ARBA00022490"/>
    </source>
</evidence>
<keyword evidence="5 7" id="KW-0324">Glycolysis</keyword>
<feature type="binding site" evidence="7">
    <location>
        <begin position="8"/>
        <end position="10"/>
    </location>
    <ligand>
        <name>substrate</name>
    </ligand>
</feature>
<keyword evidence="6 7" id="KW-0413">Isomerase</keyword>
<dbReference type="GO" id="GO:0006096">
    <property type="term" value="P:glycolytic process"/>
    <property type="evidence" value="ECO:0007669"/>
    <property type="project" value="UniProtKB-UniRule"/>
</dbReference>
<evidence type="ECO:0000313" key="10">
    <source>
        <dbReference type="Proteomes" id="UP000505077"/>
    </source>
</evidence>
<dbReference type="GO" id="GO:0019563">
    <property type="term" value="P:glycerol catabolic process"/>
    <property type="evidence" value="ECO:0007669"/>
    <property type="project" value="TreeGrafter"/>
</dbReference>
<comment type="subcellular location">
    <subcellularLocation>
        <location evidence="7 8">Cytoplasm</location>
    </subcellularLocation>
</comment>
<dbReference type="FunFam" id="3.20.20.70:FF:000016">
    <property type="entry name" value="Triosephosphate isomerase"/>
    <property type="match status" value="1"/>
</dbReference>
<dbReference type="Gene3D" id="3.20.20.70">
    <property type="entry name" value="Aldolase class I"/>
    <property type="match status" value="1"/>
</dbReference>
<comment type="catalytic activity">
    <reaction evidence="7 8">
        <text>D-glyceraldehyde 3-phosphate = dihydroxyacetone phosphate</text>
        <dbReference type="Rhea" id="RHEA:18585"/>
        <dbReference type="ChEBI" id="CHEBI:57642"/>
        <dbReference type="ChEBI" id="CHEBI:59776"/>
        <dbReference type="EC" id="5.3.1.1"/>
    </reaction>
</comment>
<evidence type="ECO:0000256" key="5">
    <source>
        <dbReference type="ARBA" id="ARBA00023152"/>
    </source>
</evidence>
<dbReference type="UniPathway" id="UPA00138"/>
<reference evidence="9 10" key="1">
    <citation type="journal article" date="2020" name="ISME J.">
        <title>Parallel Reductive Genome Evolution in Desulfovibrio Ectosymbionts Independently Acquired by Trichonympha Protists in the Termite Gut.</title>
        <authorList>
            <person name="Takeuchi M."/>
            <person name="Kuwahara H."/>
            <person name="Murakami T."/>
            <person name="Takahashi K."/>
            <person name="Kajitani R."/>
            <person name="Toyoda A."/>
            <person name="Itoh T."/>
            <person name="Ohkuma M."/>
            <person name="Hongoh Y."/>
        </authorList>
    </citation>
    <scope>NUCLEOTIDE SEQUENCE [LARGE SCALE GENOMIC DNA]</scope>
    <source>
        <strain evidence="9">ZnDsv-02</strain>
    </source>
</reference>
<gene>
    <name evidence="7 9" type="primary">tpiA</name>
    <name evidence="9" type="ORF">ZNDK_0085</name>
</gene>
<comment type="subunit">
    <text evidence="7 8">Homodimer.</text>
</comment>
<accession>A0A6L2R4E8</accession>
<dbReference type="PANTHER" id="PTHR21139">
    <property type="entry name" value="TRIOSEPHOSPHATE ISOMERASE"/>
    <property type="match status" value="1"/>
</dbReference>
<dbReference type="InterPro" id="IPR013785">
    <property type="entry name" value="Aldolase_TIM"/>
</dbReference>
<dbReference type="GO" id="GO:0046166">
    <property type="term" value="P:glyceraldehyde-3-phosphate biosynthetic process"/>
    <property type="evidence" value="ECO:0007669"/>
    <property type="project" value="TreeGrafter"/>
</dbReference>
<dbReference type="NCBIfam" id="TIGR00419">
    <property type="entry name" value="tim"/>
    <property type="match status" value="1"/>
</dbReference>
<comment type="caution">
    <text evidence="9">The sequence shown here is derived from an EMBL/GenBank/DDBJ whole genome shotgun (WGS) entry which is preliminary data.</text>
</comment>
<proteinExistence type="inferred from homology"/>
<evidence type="ECO:0000313" key="9">
    <source>
        <dbReference type="EMBL" id="GFH62314.1"/>
    </source>
</evidence>
<keyword evidence="4 7" id="KW-0963">Cytoplasm</keyword>